<feature type="transmembrane region" description="Helical" evidence="1">
    <location>
        <begin position="111"/>
        <end position="132"/>
    </location>
</feature>
<keyword evidence="1" id="KW-1133">Transmembrane helix</keyword>
<proteinExistence type="predicted"/>
<dbReference type="AlphaFoldDB" id="A0AAD9QHQ2"/>
<organism evidence="2 3">
    <name type="scientific">Acropora cervicornis</name>
    <name type="common">Staghorn coral</name>
    <dbReference type="NCBI Taxonomy" id="6130"/>
    <lineage>
        <taxon>Eukaryota</taxon>
        <taxon>Metazoa</taxon>
        <taxon>Cnidaria</taxon>
        <taxon>Anthozoa</taxon>
        <taxon>Hexacorallia</taxon>
        <taxon>Scleractinia</taxon>
        <taxon>Astrocoeniina</taxon>
        <taxon>Acroporidae</taxon>
        <taxon>Acropora</taxon>
    </lineage>
</organism>
<dbReference type="Proteomes" id="UP001249851">
    <property type="component" value="Unassembled WGS sequence"/>
</dbReference>
<comment type="caution">
    <text evidence="2">The sequence shown here is derived from an EMBL/GenBank/DDBJ whole genome shotgun (WGS) entry which is preliminary data.</text>
</comment>
<evidence type="ECO:0000313" key="2">
    <source>
        <dbReference type="EMBL" id="KAK2561539.1"/>
    </source>
</evidence>
<sequence>MEEITRALLNREVKGILVDAYSAGLRNDLFSRPEFRVNEIVDYKMAYGIVLSPNARPLRKCFQSYLTAQRAEPFDMIKDKIRPIQTSNSTKDEEKSSGRLLDSSSPQFRNALRYASVSLGVALFFSLIYEVVRYIRTRKKVHQKMNFKASLQKEMNTLVEEFLRQMYKIKEELGEKHRKEIIRFWKLRRKGSPETRWLRISQVRMTQVTPHPEEIVVADLT</sequence>
<dbReference type="EMBL" id="JARQWQ010000032">
    <property type="protein sequence ID" value="KAK2561539.1"/>
    <property type="molecule type" value="Genomic_DNA"/>
</dbReference>
<evidence type="ECO:0000256" key="1">
    <source>
        <dbReference type="SAM" id="Phobius"/>
    </source>
</evidence>
<reference evidence="2" key="1">
    <citation type="journal article" date="2023" name="G3 (Bethesda)">
        <title>Whole genome assembly and annotation of the endangered Caribbean coral Acropora cervicornis.</title>
        <authorList>
            <person name="Selwyn J.D."/>
            <person name="Vollmer S.V."/>
        </authorList>
    </citation>
    <scope>NUCLEOTIDE SEQUENCE</scope>
    <source>
        <strain evidence="2">K2</strain>
    </source>
</reference>
<evidence type="ECO:0000313" key="3">
    <source>
        <dbReference type="Proteomes" id="UP001249851"/>
    </source>
</evidence>
<gene>
    <name evidence="2" type="ORF">P5673_015515</name>
</gene>
<keyword evidence="1" id="KW-0812">Transmembrane</keyword>
<keyword evidence="3" id="KW-1185">Reference proteome</keyword>
<protein>
    <submittedName>
        <fullName evidence="2">Uncharacterized protein</fullName>
    </submittedName>
</protein>
<reference evidence="2" key="2">
    <citation type="journal article" date="2023" name="Science">
        <title>Genomic signatures of disease resistance in endangered staghorn corals.</title>
        <authorList>
            <person name="Vollmer S.V."/>
            <person name="Selwyn J.D."/>
            <person name="Despard B.A."/>
            <person name="Roesel C.L."/>
        </authorList>
    </citation>
    <scope>NUCLEOTIDE SEQUENCE</scope>
    <source>
        <strain evidence="2">K2</strain>
    </source>
</reference>
<accession>A0AAD9QHQ2</accession>
<keyword evidence="1" id="KW-0472">Membrane</keyword>
<name>A0AAD9QHQ2_ACRCE</name>